<organism evidence="3 4">
    <name type="scientific">Actinoallomurus bryophytorum</name>
    <dbReference type="NCBI Taxonomy" id="1490222"/>
    <lineage>
        <taxon>Bacteria</taxon>
        <taxon>Bacillati</taxon>
        <taxon>Actinomycetota</taxon>
        <taxon>Actinomycetes</taxon>
        <taxon>Streptosporangiales</taxon>
        <taxon>Thermomonosporaceae</taxon>
        <taxon>Actinoallomurus</taxon>
    </lineage>
</organism>
<gene>
    <name evidence="3" type="ORF">FB559_6874</name>
</gene>
<reference evidence="3 4" key="1">
    <citation type="submission" date="2019-06" db="EMBL/GenBank/DDBJ databases">
        <title>Sequencing the genomes of 1000 actinobacteria strains.</title>
        <authorList>
            <person name="Klenk H.-P."/>
        </authorList>
    </citation>
    <scope>NUCLEOTIDE SEQUENCE [LARGE SCALE GENOMIC DNA]</scope>
    <source>
        <strain evidence="3 4">DSM 102200</strain>
    </source>
</reference>
<feature type="domain" description="DUF397" evidence="2">
    <location>
        <begin position="15"/>
        <end position="36"/>
    </location>
</feature>
<accession>A0A543CVQ1</accession>
<name>A0A543CVQ1_9ACTN</name>
<dbReference type="Pfam" id="PF04149">
    <property type="entry name" value="DUF397"/>
    <property type="match status" value="1"/>
</dbReference>
<evidence type="ECO:0000259" key="2">
    <source>
        <dbReference type="Pfam" id="PF04149"/>
    </source>
</evidence>
<dbReference type="InterPro" id="IPR007278">
    <property type="entry name" value="DUF397"/>
</dbReference>
<dbReference type="RefSeq" id="WP_246122288.1">
    <property type="nucleotide sequence ID" value="NZ_VFOZ01000001.1"/>
</dbReference>
<dbReference type="AlphaFoldDB" id="A0A543CVQ1"/>
<proteinExistence type="predicted"/>
<dbReference type="EMBL" id="VFOZ01000001">
    <property type="protein sequence ID" value="TQM01129.1"/>
    <property type="molecule type" value="Genomic_DNA"/>
</dbReference>
<feature type="region of interest" description="Disordered" evidence="1">
    <location>
        <begin position="1"/>
        <end position="41"/>
    </location>
</feature>
<evidence type="ECO:0000313" key="4">
    <source>
        <dbReference type="Proteomes" id="UP000316096"/>
    </source>
</evidence>
<evidence type="ECO:0000256" key="1">
    <source>
        <dbReference type="SAM" id="MobiDB-lite"/>
    </source>
</evidence>
<protein>
    <submittedName>
        <fullName evidence="3">Uncharacterized protein DUF397</fullName>
    </submittedName>
</protein>
<sequence>MSRWPSLKKTMGELGWRKSSGSSPNGGNCVEVAVVDEDDLT</sequence>
<evidence type="ECO:0000313" key="3">
    <source>
        <dbReference type="EMBL" id="TQM01129.1"/>
    </source>
</evidence>
<dbReference type="Proteomes" id="UP000316096">
    <property type="component" value="Unassembled WGS sequence"/>
</dbReference>
<comment type="caution">
    <text evidence="3">The sequence shown here is derived from an EMBL/GenBank/DDBJ whole genome shotgun (WGS) entry which is preliminary data.</text>
</comment>
<keyword evidence="4" id="KW-1185">Reference proteome</keyword>